<sequence length="336" mass="38862">MNYPLPQPLRSIAIARNRHTEAAQRHTRQWTIKQGLEHSEHTAHQLDIYLPGTYAGYMWPQASRNDLFILSDLTGWFSCQDDIADEDLSQDPVALEASLHEVYRTAFGRGTKPVGALGAGLADIVRRSGKRMPEQWKQRTAEQYASYLFPCVTAAIHRLQKTQPGAEEYESIWRNAGGFQVCHEFTYFERNVHLPSFLYYSAAWQEIRLLNLNLLKAVNDLLSFSIMENPDEDIYNLLTHLRHSRGYSPDRAACEVSRRLEEWAERFEHAQLGLPRALDQLKCDDIVHEQALRCAEAFKLQWHGNIGWHLEAPRYREIRFQPQEGSLNEVPPQYSD</sequence>
<protein>
    <recommendedName>
        <fullName evidence="3">Terpene synthase</fullName>
    </recommendedName>
</protein>
<accession>A0ABW8IP03</accession>
<dbReference type="SUPFAM" id="SSF48576">
    <property type="entry name" value="Terpenoid synthases"/>
    <property type="match status" value="1"/>
</dbReference>
<proteinExistence type="predicted"/>
<evidence type="ECO:0000313" key="1">
    <source>
        <dbReference type="EMBL" id="MFK2856967.1"/>
    </source>
</evidence>
<dbReference type="InterPro" id="IPR008949">
    <property type="entry name" value="Isoprenoid_synthase_dom_sf"/>
</dbReference>
<dbReference type="EMBL" id="JADIKI010000023">
    <property type="protein sequence ID" value="MFK2856967.1"/>
    <property type="molecule type" value="Genomic_DNA"/>
</dbReference>
<gene>
    <name evidence="1" type="ORF">ISP18_20335</name>
</gene>
<evidence type="ECO:0008006" key="3">
    <source>
        <dbReference type="Google" id="ProtNLM"/>
    </source>
</evidence>
<dbReference type="RefSeq" id="WP_380011863.1">
    <property type="nucleotide sequence ID" value="NZ_JADIKI010000023.1"/>
</dbReference>
<organism evidence="1 2">
    <name type="scientific">Dyella humi</name>
    <dbReference type="NCBI Taxonomy" id="1770547"/>
    <lineage>
        <taxon>Bacteria</taxon>
        <taxon>Pseudomonadati</taxon>
        <taxon>Pseudomonadota</taxon>
        <taxon>Gammaproteobacteria</taxon>
        <taxon>Lysobacterales</taxon>
        <taxon>Rhodanobacteraceae</taxon>
        <taxon>Dyella</taxon>
    </lineage>
</organism>
<evidence type="ECO:0000313" key="2">
    <source>
        <dbReference type="Proteomes" id="UP001620409"/>
    </source>
</evidence>
<reference evidence="1 2" key="1">
    <citation type="submission" date="2020-10" db="EMBL/GenBank/DDBJ databases">
        <title>Phylogeny of dyella-like bacteria.</title>
        <authorList>
            <person name="Fu J."/>
        </authorList>
    </citation>
    <scope>NUCLEOTIDE SEQUENCE [LARGE SCALE GENOMIC DNA]</scope>
    <source>
        <strain evidence="1 2">DHG40</strain>
    </source>
</reference>
<name>A0ABW8IP03_9GAMM</name>
<keyword evidence="2" id="KW-1185">Reference proteome</keyword>
<dbReference type="Proteomes" id="UP001620409">
    <property type="component" value="Unassembled WGS sequence"/>
</dbReference>
<dbReference type="Gene3D" id="1.10.600.10">
    <property type="entry name" value="Farnesyl Diphosphate Synthase"/>
    <property type="match status" value="1"/>
</dbReference>
<comment type="caution">
    <text evidence="1">The sequence shown here is derived from an EMBL/GenBank/DDBJ whole genome shotgun (WGS) entry which is preliminary data.</text>
</comment>
<dbReference type="Pfam" id="PF19086">
    <property type="entry name" value="Terpene_syn_C_2"/>
    <property type="match status" value="1"/>
</dbReference>